<organism evidence="4 5">
    <name type="scientific">Aureimonas ureilytica</name>
    <dbReference type="NCBI Taxonomy" id="401562"/>
    <lineage>
        <taxon>Bacteria</taxon>
        <taxon>Pseudomonadati</taxon>
        <taxon>Pseudomonadota</taxon>
        <taxon>Alphaproteobacteria</taxon>
        <taxon>Hyphomicrobiales</taxon>
        <taxon>Aurantimonadaceae</taxon>
        <taxon>Aureimonas</taxon>
    </lineage>
</organism>
<dbReference type="HAMAP" id="MF_00797">
    <property type="entry name" value="UPF0335"/>
    <property type="match status" value="1"/>
</dbReference>
<keyword evidence="2" id="KW-0175">Coiled coil</keyword>
<feature type="coiled-coil region" evidence="2">
    <location>
        <begin position="6"/>
        <end position="40"/>
    </location>
</feature>
<evidence type="ECO:0000313" key="4">
    <source>
        <dbReference type="EMBL" id="KTR02286.1"/>
    </source>
</evidence>
<dbReference type="PATRIC" id="fig|401562.4.peg.4538"/>
<name>A0A175RF43_9HYPH</name>
<comment type="caution">
    <text evidence="4">The sequence shown here is derived from an EMBL/GenBank/DDBJ whole genome shotgun (WGS) entry which is preliminary data.</text>
</comment>
<accession>A0A175RF43</accession>
<comment type="similarity">
    <text evidence="1">Belongs to the UPF0335 family.</text>
</comment>
<dbReference type="AlphaFoldDB" id="A0A175RF43"/>
<protein>
    <recommendedName>
        <fullName evidence="1">UPF0335 protein NS365_22005</fullName>
    </recommendedName>
</protein>
<dbReference type="Pfam" id="PF10073">
    <property type="entry name" value="GapR_DNA-bd"/>
    <property type="match status" value="1"/>
</dbReference>
<dbReference type="InterPro" id="IPR046367">
    <property type="entry name" value="GapR-like_DNA-bd"/>
</dbReference>
<dbReference type="EMBL" id="LDQA01000079">
    <property type="protein sequence ID" value="KTR02286.1"/>
    <property type="molecule type" value="Genomic_DNA"/>
</dbReference>
<dbReference type="GO" id="GO:0003677">
    <property type="term" value="F:DNA binding"/>
    <property type="evidence" value="ECO:0007669"/>
    <property type="project" value="InterPro"/>
</dbReference>
<sequence>MSNATDDVAQDQLRSFVERIERLEEEKKTLSDDIKDVYAEAKGNGFDTKVLRKVISLRRQDAQERQEQEAILDLYLQALGMPLRS</sequence>
<dbReference type="Proteomes" id="UP000078529">
    <property type="component" value="Unassembled WGS sequence"/>
</dbReference>
<evidence type="ECO:0000256" key="1">
    <source>
        <dbReference type="HAMAP-Rule" id="MF_00797"/>
    </source>
</evidence>
<evidence type="ECO:0000313" key="5">
    <source>
        <dbReference type="Proteomes" id="UP000078529"/>
    </source>
</evidence>
<feature type="domain" description="GapR-like DNA-binding" evidence="3">
    <location>
        <begin position="9"/>
        <end position="80"/>
    </location>
</feature>
<dbReference type="RefSeq" id="WP_058602436.1">
    <property type="nucleotide sequence ID" value="NZ_LDQA01000079.1"/>
</dbReference>
<dbReference type="NCBIfam" id="NF010247">
    <property type="entry name" value="PRK13694.1"/>
    <property type="match status" value="1"/>
</dbReference>
<evidence type="ECO:0000259" key="3">
    <source>
        <dbReference type="Pfam" id="PF10073"/>
    </source>
</evidence>
<gene>
    <name evidence="4" type="ORF">NS365_22005</name>
</gene>
<reference evidence="4 5" key="1">
    <citation type="journal article" date="2016" name="Front. Microbiol.">
        <title>Genomic Resource of Rice Seed Associated Bacteria.</title>
        <authorList>
            <person name="Midha S."/>
            <person name="Bansal K."/>
            <person name="Sharma S."/>
            <person name="Kumar N."/>
            <person name="Patil P.P."/>
            <person name="Chaudhry V."/>
            <person name="Patil P.B."/>
        </authorList>
    </citation>
    <scope>NUCLEOTIDE SEQUENCE [LARGE SCALE GENOMIC DNA]</scope>
    <source>
        <strain evidence="4 5">NS365</strain>
    </source>
</reference>
<proteinExistence type="inferred from homology"/>
<dbReference type="InterPro" id="IPR018753">
    <property type="entry name" value="GapR-like"/>
</dbReference>
<keyword evidence="5" id="KW-1185">Reference proteome</keyword>
<evidence type="ECO:0000256" key="2">
    <source>
        <dbReference type="SAM" id="Coils"/>
    </source>
</evidence>